<sequence>MSESVSINVSGMKCGGCENTINTAVAAIEGVVSVKASHKEKKVDVEFDPGKTDMEAIEDAIIDAGFNVE</sequence>
<dbReference type="InterPro" id="IPR001802">
    <property type="entry name" value="MerP/CopZ"/>
</dbReference>
<evidence type="ECO:0000313" key="2">
    <source>
        <dbReference type="EMBL" id="WAR43476.1"/>
    </source>
</evidence>
<reference evidence="2" key="1">
    <citation type="submission" date="2022-11" db="EMBL/GenBank/DDBJ databases">
        <title>Methylomonas rapida sp. nov., Carotenoid-Producing Obligate Methanotrophs with High Growth Characteristics and Biotechnological Potential.</title>
        <authorList>
            <person name="Tikhonova E.N."/>
            <person name="Suleimanov R.Z."/>
            <person name="Miroshnikov K."/>
            <person name="Oshkin I.Y."/>
            <person name="Belova S.E."/>
            <person name="Danilova O.V."/>
            <person name="Ashikhmin A."/>
            <person name="Konopkin A."/>
            <person name="But S.Y."/>
            <person name="Khmelenina V.N."/>
            <person name="Kuznetsov N."/>
            <person name="Pimenov N.V."/>
            <person name="Dedysh S.N."/>
        </authorList>
    </citation>
    <scope>NUCLEOTIDE SEQUENCE</scope>
    <source>
        <strain evidence="2">MP1</strain>
    </source>
</reference>
<gene>
    <name evidence="2" type="ORF">NM686_013945</name>
</gene>
<feature type="domain" description="HMA" evidence="1">
    <location>
        <begin position="3"/>
        <end position="69"/>
    </location>
</feature>
<accession>A0ABY7GG62</accession>
<protein>
    <submittedName>
        <fullName evidence="2">Heavy-metal-associated domain-containing protein</fullName>
    </submittedName>
</protein>
<dbReference type="CDD" id="cd00371">
    <property type="entry name" value="HMA"/>
    <property type="match status" value="1"/>
</dbReference>
<proteinExistence type="predicted"/>
<dbReference type="SUPFAM" id="SSF55008">
    <property type="entry name" value="HMA, heavy metal-associated domain"/>
    <property type="match status" value="1"/>
</dbReference>
<dbReference type="Gene3D" id="3.30.70.100">
    <property type="match status" value="1"/>
</dbReference>
<dbReference type="Pfam" id="PF00403">
    <property type="entry name" value="HMA"/>
    <property type="match status" value="1"/>
</dbReference>
<evidence type="ECO:0000313" key="3">
    <source>
        <dbReference type="Proteomes" id="UP001162780"/>
    </source>
</evidence>
<dbReference type="PRINTS" id="PR00946">
    <property type="entry name" value="HGSCAVENGER"/>
</dbReference>
<keyword evidence="3" id="KW-1185">Reference proteome</keyword>
<dbReference type="InterPro" id="IPR036163">
    <property type="entry name" value="HMA_dom_sf"/>
</dbReference>
<organism evidence="2 3">
    <name type="scientific">Methylomonas rapida</name>
    <dbReference type="NCBI Taxonomy" id="2963939"/>
    <lineage>
        <taxon>Bacteria</taxon>
        <taxon>Pseudomonadati</taxon>
        <taxon>Pseudomonadota</taxon>
        <taxon>Gammaproteobacteria</taxon>
        <taxon>Methylococcales</taxon>
        <taxon>Methylococcaceae</taxon>
        <taxon>Methylomonas</taxon>
    </lineage>
</organism>
<dbReference type="InterPro" id="IPR006121">
    <property type="entry name" value="HMA_dom"/>
</dbReference>
<evidence type="ECO:0000259" key="1">
    <source>
        <dbReference type="PROSITE" id="PS50846"/>
    </source>
</evidence>
<name>A0ABY7GG62_9GAMM</name>
<dbReference type="EMBL" id="CP113517">
    <property type="protein sequence ID" value="WAR43476.1"/>
    <property type="molecule type" value="Genomic_DNA"/>
</dbReference>
<dbReference type="RefSeq" id="WP_255188444.1">
    <property type="nucleotide sequence ID" value="NZ_CP113517.1"/>
</dbReference>
<dbReference type="PROSITE" id="PS50846">
    <property type="entry name" value="HMA_2"/>
    <property type="match status" value="1"/>
</dbReference>
<dbReference type="Proteomes" id="UP001162780">
    <property type="component" value="Chromosome"/>
</dbReference>